<protein>
    <submittedName>
        <fullName evidence="1">DHH family phosphohydrolase</fullName>
    </submittedName>
</protein>
<organism evidence="1">
    <name type="scientific">Hyperionvirus sp</name>
    <dbReference type="NCBI Taxonomy" id="2487770"/>
    <lineage>
        <taxon>Viruses</taxon>
        <taxon>Varidnaviria</taxon>
        <taxon>Bamfordvirae</taxon>
        <taxon>Nucleocytoviricota</taxon>
        <taxon>Megaviricetes</taxon>
        <taxon>Imitervirales</taxon>
        <taxon>Mimiviridae</taxon>
        <taxon>Klosneuvirinae</taxon>
    </lineage>
</organism>
<gene>
    <name evidence="1" type="ORF">Hyperionvirus30_12</name>
</gene>
<dbReference type="PANTHER" id="PTHR46922:SF4">
    <property type="entry name" value="DHHA1 DOMAIN PROTEIN"/>
    <property type="match status" value="1"/>
</dbReference>
<dbReference type="SUPFAM" id="SSF64182">
    <property type="entry name" value="DHH phosphoesterases"/>
    <property type="match status" value="1"/>
</dbReference>
<dbReference type="InterPro" id="IPR038763">
    <property type="entry name" value="DHH_sf"/>
</dbReference>
<dbReference type="Gene3D" id="3.10.310.30">
    <property type="match status" value="1"/>
</dbReference>
<proteinExistence type="predicted"/>
<dbReference type="EMBL" id="MK072412">
    <property type="protein sequence ID" value="AYV84596.1"/>
    <property type="molecule type" value="Genomic_DNA"/>
</dbReference>
<name>A0A3G5ABK4_9VIRU</name>
<reference evidence="1" key="1">
    <citation type="submission" date="2018-10" db="EMBL/GenBank/DDBJ databases">
        <title>Hidden diversity of soil giant viruses.</title>
        <authorList>
            <person name="Schulz F."/>
            <person name="Alteio L."/>
            <person name="Goudeau D."/>
            <person name="Ryan E.M."/>
            <person name="Malmstrom R.R."/>
            <person name="Blanchard J."/>
            <person name="Woyke T."/>
        </authorList>
    </citation>
    <scope>NUCLEOTIDE SEQUENCE</scope>
    <source>
        <strain evidence="1">HYV1</strain>
    </source>
</reference>
<sequence length="429" mass="48136">MEPLNFDNVCMRPDEVDVVIYHGGCSDGFTAAMAGKLFFERGGLKKELVYYGGVFDRAPAYEEIKDKCVLVVDFSYPMSVMTKLLGCVKKVLILDHHKSAMEDLKELPVVNKVFHMGYSGAYISWRYFFREGDVPLMVRYVQDNDLWLKEMDSTNEVSAYIYSLGFVFEEYEKLLDDAFIKNDVIPMGRGMVKQNNSIIANAVKHVDIKFIRIGGKYYFVGILNGTTLKSELGNKIMVAFANVNFAAIYSHNNHNGTTHFSLRSLKTASDVSGIAKVFGGGGHAQSSGLTLSVVTNMLPVEIVSGYKTYAILENVYEGVLVSDGETWNVAYLNSAHYQYQLAKYLMQVRYEGKETVQECASILKNFVKYNMCFVWNYDGVGKCTWFTGNVVGDNRAKIIAKLRGIANLKSFDEGKDKLVLCIEGLVNKL</sequence>
<dbReference type="GO" id="GO:0016787">
    <property type="term" value="F:hydrolase activity"/>
    <property type="evidence" value="ECO:0007669"/>
    <property type="project" value="UniProtKB-KW"/>
</dbReference>
<evidence type="ECO:0000313" key="1">
    <source>
        <dbReference type="EMBL" id="AYV84596.1"/>
    </source>
</evidence>
<dbReference type="PANTHER" id="PTHR46922">
    <property type="entry name" value="DHHA1 DOMAIN PROTEIN"/>
    <property type="match status" value="1"/>
</dbReference>
<keyword evidence="1" id="KW-0378">Hydrolase</keyword>
<accession>A0A3G5ABK4</accession>